<sequence>IGNRFHDRLVFPIHFPFGEPAGWTARTLIDAPAKYVNVKESAEFQKGRLLYMYHLAKKAIIKTGVAILVEGQMDALILRQFGLFNTVASSGVAFKPAAARILSRYAQKVYVVFDADDAGKKAQLKAQKYLEEIYPEGLKMQVVVVELPEGEDPASFVLKYGKDTFISLLRSSKSV</sequence>
<dbReference type="GO" id="GO:0006269">
    <property type="term" value="P:DNA replication, synthesis of primer"/>
    <property type="evidence" value="ECO:0007669"/>
    <property type="project" value="TreeGrafter"/>
</dbReference>
<protein>
    <recommendedName>
        <fullName evidence="1">Toprim domain-containing protein</fullName>
    </recommendedName>
</protein>
<dbReference type="SMART" id="SM00493">
    <property type="entry name" value="TOPRIM"/>
    <property type="match status" value="1"/>
</dbReference>
<name>A0A0F9Q143_9ZZZZ</name>
<feature type="domain" description="Toprim" evidence="1">
    <location>
        <begin position="64"/>
        <end position="148"/>
    </location>
</feature>
<dbReference type="InterPro" id="IPR013264">
    <property type="entry name" value="DNAG_N"/>
</dbReference>
<proteinExistence type="predicted"/>
<feature type="non-terminal residue" evidence="2">
    <location>
        <position position="1"/>
    </location>
</feature>
<organism evidence="2">
    <name type="scientific">marine sediment metagenome</name>
    <dbReference type="NCBI Taxonomy" id="412755"/>
    <lineage>
        <taxon>unclassified sequences</taxon>
        <taxon>metagenomes</taxon>
        <taxon>ecological metagenomes</taxon>
    </lineage>
</organism>
<dbReference type="InterPro" id="IPR050219">
    <property type="entry name" value="DnaG_primase"/>
</dbReference>
<dbReference type="Gene3D" id="3.90.980.10">
    <property type="entry name" value="DNA primase, catalytic core, N-terminal domain"/>
    <property type="match status" value="1"/>
</dbReference>
<comment type="caution">
    <text evidence="2">The sequence shown here is derived from an EMBL/GenBank/DDBJ whole genome shotgun (WGS) entry which is preliminary data.</text>
</comment>
<dbReference type="PROSITE" id="PS50880">
    <property type="entry name" value="TOPRIM"/>
    <property type="match status" value="1"/>
</dbReference>
<gene>
    <name evidence="2" type="ORF">LCGC14_1150930</name>
</gene>
<dbReference type="SUPFAM" id="SSF56731">
    <property type="entry name" value="DNA primase core"/>
    <property type="match status" value="1"/>
</dbReference>
<dbReference type="Gene3D" id="3.40.1360.10">
    <property type="match status" value="1"/>
</dbReference>
<reference evidence="2" key="1">
    <citation type="journal article" date="2015" name="Nature">
        <title>Complex archaea that bridge the gap between prokaryotes and eukaryotes.</title>
        <authorList>
            <person name="Spang A."/>
            <person name="Saw J.H."/>
            <person name="Jorgensen S.L."/>
            <person name="Zaremba-Niedzwiedzka K."/>
            <person name="Martijn J."/>
            <person name="Lind A.E."/>
            <person name="van Eijk R."/>
            <person name="Schleper C."/>
            <person name="Guy L."/>
            <person name="Ettema T.J."/>
        </authorList>
    </citation>
    <scope>NUCLEOTIDE SEQUENCE</scope>
</reference>
<evidence type="ECO:0000313" key="2">
    <source>
        <dbReference type="EMBL" id="KKM99147.1"/>
    </source>
</evidence>
<evidence type="ECO:0000259" key="1">
    <source>
        <dbReference type="PROSITE" id="PS50880"/>
    </source>
</evidence>
<dbReference type="InterPro" id="IPR006171">
    <property type="entry name" value="TOPRIM_dom"/>
</dbReference>
<dbReference type="GO" id="GO:0005737">
    <property type="term" value="C:cytoplasm"/>
    <property type="evidence" value="ECO:0007669"/>
    <property type="project" value="TreeGrafter"/>
</dbReference>
<dbReference type="PANTHER" id="PTHR30313">
    <property type="entry name" value="DNA PRIMASE"/>
    <property type="match status" value="1"/>
</dbReference>
<dbReference type="Pfam" id="PF13155">
    <property type="entry name" value="Toprim_2"/>
    <property type="match status" value="1"/>
</dbReference>
<accession>A0A0F9Q143</accession>
<dbReference type="EMBL" id="LAZR01005531">
    <property type="protein sequence ID" value="KKM99147.1"/>
    <property type="molecule type" value="Genomic_DNA"/>
</dbReference>
<dbReference type="CDD" id="cd03364">
    <property type="entry name" value="TOPRIM_DnaG_primases"/>
    <property type="match status" value="1"/>
</dbReference>
<dbReference type="AlphaFoldDB" id="A0A0F9Q143"/>
<dbReference type="PANTHER" id="PTHR30313:SF2">
    <property type="entry name" value="DNA PRIMASE"/>
    <property type="match status" value="1"/>
</dbReference>
<dbReference type="Pfam" id="PF08275">
    <property type="entry name" value="DNAG_N"/>
    <property type="match status" value="1"/>
</dbReference>
<dbReference type="InterPro" id="IPR037068">
    <property type="entry name" value="DNA_primase_core_N_sf"/>
</dbReference>
<dbReference type="InterPro" id="IPR034151">
    <property type="entry name" value="TOPRIM_DnaG_bac"/>
</dbReference>